<feature type="transmembrane region" description="Helical" evidence="1">
    <location>
        <begin position="1622"/>
        <end position="1643"/>
    </location>
</feature>
<dbReference type="InterPro" id="IPR000742">
    <property type="entry name" value="EGF"/>
</dbReference>
<keyword evidence="2" id="KW-0732">Signal</keyword>
<feature type="domain" description="EGF-like" evidence="3">
    <location>
        <begin position="910"/>
        <end position="943"/>
    </location>
</feature>
<feature type="domain" description="EGF-like" evidence="3">
    <location>
        <begin position="519"/>
        <end position="549"/>
    </location>
</feature>
<evidence type="ECO:0000259" key="3">
    <source>
        <dbReference type="SMART" id="SM00181"/>
    </source>
</evidence>
<keyword evidence="1" id="KW-0472">Membrane</keyword>
<feature type="domain" description="EGF-like" evidence="3">
    <location>
        <begin position="486"/>
        <end position="518"/>
    </location>
</feature>
<evidence type="ECO:0000256" key="2">
    <source>
        <dbReference type="SAM" id="SignalP"/>
    </source>
</evidence>
<dbReference type="CDD" id="cd00064">
    <property type="entry name" value="FU"/>
    <property type="match status" value="5"/>
</dbReference>
<evidence type="ECO:0000256" key="1">
    <source>
        <dbReference type="SAM" id="Phobius"/>
    </source>
</evidence>
<dbReference type="SMART" id="SM00261">
    <property type="entry name" value="FU"/>
    <property type="match status" value="20"/>
</dbReference>
<keyword evidence="5" id="KW-1185">Reference proteome</keyword>
<feature type="transmembrane region" description="Helical" evidence="1">
    <location>
        <begin position="1899"/>
        <end position="1918"/>
    </location>
</feature>
<feature type="transmembrane region" description="Helical" evidence="1">
    <location>
        <begin position="1930"/>
        <end position="1953"/>
    </location>
</feature>
<feature type="domain" description="EGF-like" evidence="3">
    <location>
        <begin position="254"/>
        <end position="300"/>
    </location>
</feature>
<feature type="domain" description="EGF-like" evidence="3">
    <location>
        <begin position="611"/>
        <end position="642"/>
    </location>
</feature>
<gene>
    <name evidence="4" type="ORF">TTHERM_00059520</name>
</gene>
<dbReference type="SMART" id="SM00181">
    <property type="entry name" value="EGF"/>
    <property type="match status" value="12"/>
</dbReference>
<feature type="domain" description="EGF-like" evidence="3">
    <location>
        <begin position="758"/>
        <end position="790"/>
    </location>
</feature>
<protein>
    <submittedName>
        <fullName evidence="4">Transmembrane protein, putative</fullName>
    </submittedName>
</protein>
<dbReference type="InterPro" id="IPR009030">
    <property type="entry name" value="Growth_fac_rcpt_cys_sf"/>
</dbReference>
<dbReference type="PANTHER" id="PTHR23275">
    <property type="entry name" value="CABRIOLET.-RELATED"/>
    <property type="match status" value="1"/>
</dbReference>
<dbReference type="Proteomes" id="UP000009168">
    <property type="component" value="Unassembled WGS sequence"/>
</dbReference>
<feature type="signal peptide" evidence="2">
    <location>
        <begin position="1"/>
        <end position="20"/>
    </location>
</feature>
<dbReference type="Gene3D" id="2.10.220.10">
    <property type="entry name" value="Hormone Receptor, Insulin-like Growth Factor Receptor 1, Chain A, domain 2"/>
    <property type="match status" value="11"/>
</dbReference>
<evidence type="ECO:0000313" key="4">
    <source>
        <dbReference type="EMBL" id="EAR87439.2"/>
    </source>
</evidence>
<feature type="transmembrane region" description="Helical" evidence="1">
    <location>
        <begin position="1866"/>
        <end position="1887"/>
    </location>
</feature>
<feature type="domain" description="EGF-like" evidence="3">
    <location>
        <begin position="717"/>
        <end position="757"/>
    </location>
</feature>
<dbReference type="OrthoDB" id="283575at2759"/>
<name>I7M6X5_TETTS</name>
<dbReference type="GeneID" id="7841873"/>
<dbReference type="SUPFAM" id="SSF57184">
    <property type="entry name" value="Growth factor receptor domain"/>
    <property type="match status" value="8"/>
</dbReference>
<feature type="transmembrane region" description="Helical" evidence="1">
    <location>
        <begin position="1785"/>
        <end position="1805"/>
    </location>
</feature>
<feature type="domain" description="EGF-like" evidence="3">
    <location>
        <begin position="660"/>
        <end position="706"/>
    </location>
</feature>
<dbReference type="eggNOG" id="KOG3525">
    <property type="taxonomic scope" value="Eukaryota"/>
</dbReference>
<feature type="transmembrane region" description="Helical" evidence="1">
    <location>
        <begin position="1704"/>
        <end position="1730"/>
    </location>
</feature>
<accession>I7M6X5</accession>
<organism evidence="4 5">
    <name type="scientific">Tetrahymena thermophila (strain SB210)</name>
    <dbReference type="NCBI Taxonomy" id="312017"/>
    <lineage>
        <taxon>Eukaryota</taxon>
        <taxon>Sar</taxon>
        <taxon>Alveolata</taxon>
        <taxon>Ciliophora</taxon>
        <taxon>Intramacronucleata</taxon>
        <taxon>Oligohymenophorea</taxon>
        <taxon>Hymenostomatida</taxon>
        <taxon>Tetrahymenina</taxon>
        <taxon>Tetrahymenidae</taxon>
        <taxon>Tetrahymena</taxon>
    </lineage>
</organism>
<dbReference type="PANTHER" id="PTHR23275:SF100">
    <property type="entry name" value="EGF-LIKE DOMAIN-CONTAINING PROTEIN"/>
    <property type="match status" value="1"/>
</dbReference>
<feature type="transmembrane region" description="Helical" evidence="1">
    <location>
        <begin position="1751"/>
        <end position="1773"/>
    </location>
</feature>
<dbReference type="KEGG" id="tet:TTHERM_00059520"/>
<evidence type="ECO:0000313" key="5">
    <source>
        <dbReference type="Proteomes" id="UP000009168"/>
    </source>
</evidence>
<dbReference type="InParanoid" id="I7M6X5"/>
<reference evidence="5" key="1">
    <citation type="journal article" date="2006" name="PLoS Biol.">
        <title>Macronuclear genome sequence of the ciliate Tetrahymena thermophila, a model eukaryote.</title>
        <authorList>
            <person name="Eisen J.A."/>
            <person name="Coyne R.S."/>
            <person name="Wu M."/>
            <person name="Wu D."/>
            <person name="Thiagarajan M."/>
            <person name="Wortman J.R."/>
            <person name="Badger J.H."/>
            <person name="Ren Q."/>
            <person name="Amedeo P."/>
            <person name="Jones K.M."/>
            <person name="Tallon L.J."/>
            <person name="Delcher A.L."/>
            <person name="Salzberg S.L."/>
            <person name="Silva J.C."/>
            <person name="Haas B.J."/>
            <person name="Majoros W.H."/>
            <person name="Farzad M."/>
            <person name="Carlton J.M."/>
            <person name="Smith R.K. Jr."/>
            <person name="Garg J."/>
            <person name="Pearlman R.E."/>
            <person name="Karrer K.M."/>
            <person name="Sun L."/>
            <person name="Manning G."/>
            <person name="Elde N.C."/>
            <person name="Turkewitz A.P."/>
            <person name="Asai D.J."/>
            <person name="Wilkes D.E."/>
            <person name="Wang Y."/>
            <person name="Cai H."/>
            <person name="Collins K."/>
            <person name="Stewart B.A."/>
            <person name="Lee S.R."/>
            <person name="Wilamowska K."/>
            <person name="Weinberg Z."/>
            <person name="Ruzzo W.L."/>
            <person name="Wloga D."/>
            <person name="Gaertig J."/>
            <person name="Frankel J."/>
            <person name="Tsao C.-C."/>
            <person name="Gorovsky M.A."/>
            <person name="Keeling P.J."/>
            <person name="Waller R.F."/>
            <person name="Patron N.J."/>
            <person name="Cherry J.M."/>
            <person name="Stover N.A."/>
            <person name="Krieger C.J."/>
            <person name="del Toro C."/>
            <person name="Ryder H.F."/>
            <person name="Williamson S.C."/>
            <person name="Barbeau R.A."/>
            <person name="Hamilton E.P."/>
            <person name="Orias E."/>
        </authorList>
    </citation>
    <scope>NUCLEOTIDE SEQUENCE [LARGE SCALE GENOMIC DNA]</scope>
    <source>
        <strain evidence="5">SB210</strain>
    </source>
</reference>
<dbReference type="EMBL" id="GG662853">
    <property type="protein sequence ID" value="EAR87439.2"/>
    <property type="molecule type" value="Genomic_DNA"/>
</dbReference>
<keyword evidence="1" id="KW-1133">Transmembrane helix</keyword>
<feature type="chain" id="PRO_5003712420" evidence="2">
    <location>
        <begin position="21"/>
        <end position="1972"/>
    </location>
</feature>
<feature type="domain" description="EGF-like" evidence="3">
    <location>
        <begin position="563"/>
        <end position="595"/>
    </location>
</feature>
<keyword evidence="1 4" id="KW-0812">Transmembrane</keyword>
<sequence>MAFYFYILIVIFFIIQLSFSADRNILLVASDLGNLSLFSKPTYTCQNGYGVFSQPMYGGYFEFSQDSPSTNSANYAVFEVNNLPPHYMREVRIEVFQLKQNNVGVLFKLDSMNSISYSLSVSVAERFNLPCNLKGDSIEQNSDYFYILNYQTTAIPSNPSYSIFSVVDDGEESGKSYINIKEIQYNIQTCDNTCLSCQNDPNQCKSCDTNCSQLSGNSCILNNLSNYVLQEGKCVLSCTLPHFNIGGKCIWIPNCQSVAIGTSQCTQCQTGFVPVQTNNYEAQCQPYCPKDYQNVNGICVDNKQNTPGQYLIQGLYSYIFSYSEINKMQLQLNNFLSGGGLDSKFTRCGNYFLLGGYFSFTKNSQITTQQYTTAFQYVRVSFKWVLIDYNTSTNPINLTFSVIGSSTPSQTLNINGMASKQICGLSVPEYIGDFQQDFLVPSGKVTFQINNQMPIIYSNIPSDSSNDKNNKNQYFGIREFSIYAFNCIQSNCQLCSSLTSNGCTQCIQGYYLDNFVCKPCQSTCLTCSSQNTCQSCYGGATLDSQNQCVCPDKQYWNGTSCVACSNTQCQTCNASNSNQCLTCPINQYLYNGNCLDKCPEQTYPNNLACNLCLPHCQKCTNNSTCMICMPGKYLSIDGTQCLSQCLPGQQQNPDKRQCIQCTDPNCLSCQNDVSQCTQCGNNQNLQGYICKANCDSQYYPLNQICKLCSSNISQCLECTPTTCTKCQNSYYLYQGICYNPCPPGTFSDSKANPPKCTSCLNNNCGTCELPPSQNCLSCISPYYLNGTQCITDCGPTMYSNPQRVCTLCSSTFSGCFSCTINECISCINPTDYLNPITNTCSSTCPNNTFKSTVGSPPKNVCIICNSNCLTCDQNSNNCISCPSNMYLQGNICQIQCNNGYYPNASNVCISCTNNFPNCSKCDSVACKQCLDPYYLVQGLNTCQLQCPPGYAATSAKGSNQCIQCTNNLCMRCDNSNLNSCTSCYPQSSNPYLQGNTCVSSCSSNYYNNNQNQCILCSSTFPGCATCSSNACLSCTNTNQYLDITTNSCVDSCVPPLVGVNTPSKQCVQNCDKIASCIKCTIDISNNQTCQLCSNGAVLDQNQCISHCPQGKYADSQNICQQCNKLFIGCSICTSTTCSQCQNSNEFFDPVAKICTSQCVYGANPSSPFSQCQTCTNLKCKACQTINLNQCTSCDPKSSYPYLQDGNCVEKCSSKYYQNGDQCVLCSTKFPNCSTCTTSNCISCDSNYYLNTDQQTCTLSCPSKQYQTNIGGVNICKNCLNSTCLTCDPTNPLNCLTCDQSSNSKYLENNQCNLSCSATNYADLNNKCQICDSLFQNCQKCTLSQCQLCKNGLYLDLQTNKCSNLCPDFKYTDQSTMSCKLCSQPTQCIQCDAKFPDQCLKCAKPYFLLNKQCISSCPDGTYGDSNQICQPCKLLDENCKLCNPGYCTVCKPNEYYLDLDFKKCLTQCPSGYVKYKDINGIQICKVAYGGATPTLVISNEISRDQDKIIFQAQIIFDEDVFVTNKNWIFSLDNEYPSTNYDINYDLVKVQDHPTVNGVYTLKVFVNIIVKVDSKPFKKLYVNFVNPKNVIDDQLFGLKVYYINGDLPSYSDLVYPKVTGIAQVTSYLVILSHIMLLIGSPFYLLVSFFDILQLSNYLLYLNVQYNTTLYNVLKLLDFANFEIIPNIRDYTSNAPFKFRMEEISTFFFSNIIQSIVIWSLSFILYLIFRLIATKFADHTNSIVDFCKSYSKQYFYQIIVGLGFLTYCDLILAVFLQFYDSKQMNAKTIIGVVVGMLMLLAILFLNCLTFKSTKIKVNDLLQNTNVKKVYGFLYNGLEINRKKAIINLLFLFRKTIVIQQLVFNQDNPINQVYICCLVLGVETTVMLILKPYEAQKEFKLHVFSRMLLIISMIMIINLAINDAIANLSQHGSTIIQILVSVLIIVIYISQVSYLVYRIYIFYKKKNIIPSNIKYI</sequence>
<dbReference type="InterPro" id="IPR052798">
    <property type="entry name" value="Giardia_VSA"/>
</dbReference>
<feature type="domain" description="EGF-like" evidence="3">
    <location>
        <begin position="1224"/>
        <end position="1257"/>
    </location>
</feature>
<dbReference type="InterPro" id="IPR006212">
    <property type="entry name" value="Furin_repeat"/>
</dbReference>
<proteinExistence type="predicted"/>
<dbReference type="RefSeq" id="XP_001007684.2">
    <property type="nucleotide sequence ID" value="XM_001007684.2"/>
</dbReference>
<feature type="domain" description="EGF-like" evidence="3">
    <location>
        <begin position="1078"/>
        <end position="1120"/>
    </location>
</feature>
<feature type="domain" description="EGF-like" evidence="3">
    <location>
        <begin position="863"/>
        <end position="893"/>
    </location>
</feature>